<name>A0A3P7K904_STRVU</name>
<feature type="compositionally biased region" description="Polar residues" evidence="1">
    <location>
        <begin position="129"/>
        <end position="144"/>
    </location>
</feature>
<accession>A0A3P7K904</accession>
<keyword evidence="3" id="KW-1185">Reference proteome</keyword>
<dbReference type="EMBL" id="UYYB01006443">
    <property type="protein sequence ID" value="VDM67765.1"/>
    <property type="molecule type" value="Genomic_DNA"/>
</dbReference>
<dbReference type="OrthoDB" id="636773at2759"/>
<organism evidence="2 3">
    <name type="scientific">Strongylus vulgaris</name>
    <name type="common">Blood worm</name>
    <dbReference type="NCBI Taxonomy" id="40348"/>
    <lineage>
        <taxon>Eukaryota</taxon>
        <taxon>Metazoa</taxon>
        <taxon>Ecdysozoa</taxon>
        <taxon>Nematoda</taxon>
        <taxon>Chromadorea</taxon>
        <taxon>Rhabditida</taxon>
        <taxon>Rhabditina</taxon>
        <taxon>Rhabditomorpha</taxon>
        <taxon>Strongyloidea</taxon>
        <taxon>Strongylidae</taxon>
        <taxon>Strongylus</taxon>
    </lineage>
</organism>
<evidence type="ECO:0000313" key="3">
    <source>
        <dbReference type="Proteomes" id="UP000270094"/>
    </source>
</evidence>
<proteinExistence type="predicted"/>
<reference evidence="2 3" key="1">
    <citation type="submission" date="2018-11" db="EMBL/GenBank/DDBJ databases">
        <authorList>
            <consortium name="Pathogen Informatics"/>
        </authorList>
    </citation>
    <scope>NUCLEOTIDE SEQUENCE [LARGE SCALE GENOMIC DNA]</scope>
</reference>
<gene>
    <name evidence="2" type="ORF">SVUK_LOCUS2763</name>
</gene>
<evidence type="ECO:0000256" key="1">
    <source>
        <dbReference type="SAM" id="MobiDB-lite"/>
    </source>
</evidence>
<protein>
    <submittedName>
        <fullName evidence="2">Uncharacterized protein</fullName>
    </submittedName>
</protein>
<feature type="region of interest" description="Disordered" evidence="1">
    <location>
        <begin position="112"/>
        <end position="176"/>
    </location>
</feature>
<dbReference type="Proteomes" id="UP000270094">
    <property type="component" value="Unassembled WGS sequence"/>
</dbReference>
<evidence type="ECO:0000313" key="2">
    <source>
        <dbReference type="EMBL" id="VDM67765.1"/>
    </source>
</evidence>
<sequence length="176" mass="19539">MDDDGYPIVVDLGTSERQSRLARQRLIDEVIQEQAFDQDVIEELERANMRRVFEDIEDAEGEHSAQRRRATANGIVSGEDSLTPQVEAAIANYMVRKYADPANNNANAAMHMEEQDEPGPSVPIDRSNRPANIQPASRNTSDHPANNLIAIGRRASPIAEHRTNRAYGGKSCSKKT</sequence>
<dbReference type="AlphaFoldDB" id="A0A3P7K904"/>